<keyword evidence="8" id="KW-0472">Membrane</keyword>
<dbReference type="EMBL" id="LPWF01000029">
    <property type="protein sequence ID" value="ODR96411.1"/>
    <property type="molecule type" value="Genomic_DNA"/>
</dbReference>
<evidence type="ECO:0000256" key="3">
    <source>
        <dbReference type="ARBA" id="ARBA00022723"/>
    </source>
</evidence>
<keyword evidence="2" id="KW-0004">4Fe-4S</keyword>
<keyword evidence="11" id="KW-1185">Reference proteome</keyword>
<evidence type="ECO:0000256" key="5">
    <source>
        <dbReference type="ARBA" id="ARBA00023004"/>
    </source>
</evidence>
<dbReference type="InterPro" id="IPR051684">
    <property type="entry name" value="Electron_Trans/Redox"/>
</dbReference>
<organism evidence="10 11">
    <name type="scientific">Methyloceanibacter superfactus</name>
    <dbReference type="NCBI Taxonomy" id="1774969"/>
    <lineage>
        <taxon>Bacteria</taxon>
        <taxon>Pseudomonadati</taxon>
        <taxon>Pseudomonadota</taxon>
        <taxon>Alphaproteobacteria</taxon>
        <taxon>Hyphomicrobiales</taxon>
        <taxon>Hyphomicrobiaceae</taxon>
        <taxon>Methyloceanibacter</taxon>
    </lineage>
</organism>
<name>A0A1E3VSX9_9HYPH</name>
<dbReference type="Pfam" id="PF12801">
    <property type="entry name" value="Fer4_5"/>
    <property type="match status" value="1"/>
</dbReference>
<dbReference type="Proteomes" id="UP000094472">
    <property type="component" value="Unassembled WGS sequence"/>
</dbReference>
<evidence type="ECO:0000256" key="7">
    <source>
        <dbReference type="SAM" id="MobiDB-lite"/>
    </source>
</evidence>
<dbReference type="AlphaFoldDB" id="A0A1E3VSX9"/>
<dbReference type="GO" id="GO:0051539">
    <property type="term" value="F:4 iron, 4 sulfur cluster binding"/>
    <property type="evidence" value="ECO:0007669"/>
    <property type="project" value="UniProtKB-KW"/>
</dbReference>
<evidence type="ECO:0000256" key="4">
    <source>
        <dbReference type="ARBA" id="ARBA00022982"/>
    </source>
</evidence>
<evidence type="ECO:0000259" key="9">
    <source>
        <dbReference type="PROSITE" id="PS51379"/>
    </source>
</evidence>
<protein>
    <submittedName>
        <fullName evidence="10">Cytochrome c oxidase accessory protein CcoG</fullName>
    </submittedName>
</protein>
<dbReference type="SUPFAM" id="SSF54862">
    <property type="entry name" value="4Fe-4S ferredoxins"/>
    <property type="match status" value="1"/>
</dbReference>
<dbReference type="Gene3D" id="2.60.40.10">
    <property type="entry name" value="Immunoglobulins"/>
    <property type="match status" value="1"/>
</dbReference>
<feature type="transmembrane region" description="Helical" evidence="8">
    <location>
        <begin position="113"/>
        <end position="134"/>
    </location>
</feature>
<keyword evidence="8" id="KW-0812">Transmembrane</keyword>
<dbReference type="GO" id="GO:0005886">
    <property type="term" value="C:plasma membrane"/>
    <property type="evidence" value="ECO:0007669"/>
    <property type="project" value="TreeGrafter"/>
</dbReference>
<keyword evidence="1" id="KW-0813">Transport</keyword>
<sequence length="505" mass="56153">MTEVQERSSAPSGRNGDSAPVEAAPGVMRSDTPTVTGEGRSLYAGRVKVYPKEAHGTFRTVKWIVMAVTLGIYYLVPWIRWDRGPYLPDQAVLIDLPARRFYFFFLEIWPQEFYYITGLLVLASLALFLVTSVAGRVWCGYTCPQTVWTDLMIAVERFWQGDRNARLRLDKHMWSFETLWRKAATHLSWLLIAIATGGAFVFYFADAPTLAKQFWDFDAPTTAYLFVGIFTATTYVLGGIAREQVCIYMCPWPRIQGAMFDRDSLLISYRTWRGEPHGPHRKGETWDGRGDCVDCRQCVAVCPTGIDIRNGPQLECIQCALCIDACDEIMTKVNRPTGLIAYDTVRNLEAGDVGAEPLNLFRPRVILYAVAMAAVAIIMLIALLTRPELDVNVLHDRNPLYVRLSDGGVRNGYTIKLLNKLYLPRAFSIGVEGLPGATLDLIGHEGGAVVPVPPDNLQSVRIYLTLDKPGVKALTSAATPFSFVITDIASGARTEHGATFQGPPR</sequence>
<feature type="transmembrane region" description="Helical" evidence="8">
    <location>
        <begin position="60"/>
        <end position="79"/>
    </location>
</feature>
<keyword evidence="3" id="KW-0479">Metal-binding</keyword>
<accession>A0A1E3VSX9</accession>
<dbReference type="GO" id="GO:0046872">
    <property type="term" value="F:metal ion binding"/>
    <property type="evidence" value="ECO:0007669"/>
    <property type="project" value="UniProtKB-KW"/>
</dbReference>
<dbReference type="InterPro" id="IPR017896">
    <property type="entry name" value="4Fe4S_Fe-S-bd"/>
</dbReference>
<dbReference type="InterPro" id="IPR017900">
    <property type="entry name" value="4Fe4S_Fe_S_CS"/>
</dbReference>
<feature type="domain" description="4Fe-4S ferredoxin-type" evidence="9">
    <location>
        <begin position="282"/>
        <end position="311"/>
    </location>
</feature>
<dbReference type="PANTHER" id="PTHR30176">
    <property type="entry name" value="FERREDOXIN-TYPE PROTEIN NAPH"/>
    <property type="match status" value="1"/>
</dbReference>
<dbReference type="Pfam" id="PF11614">
    <property type="entry name" value="FixG_C"/>
    <property type="match status" value="1"/>
</dbReference>
<keyword evidence="5" id="KW-0408">Iron</keyword>
<dbReference type="PROSITE" id="PS00198">
    <property type="entry name" value="4FE4S_FER_1"/>
    <property type="match status" value="1"/>
</dbReference>
<feature type="transmembrane region" description="Helical" evidence="8">
    <location>
        <begin position="365"/>
        <end position="384"/>
    </location>
</feature>
<feature type="region of interest" description="Disordered" evidence="7">
    <location>
        <begin position="1"/>
        <end position="35"/>
    </location>
</feature>
<dbReference type="PANTHER" id="PTHR30176:SF3">
    <property type="entry name" value="FERREDOXIN-TYPE PROTEIN NAPH"/>
    <property type="match status" value="1"/>
</dbReference>
<evidence type="ECO:0000256" key="2">
    <source>
        <dbReference type="ARBA" id="ARBA00022485"/>
    </source>
</evidence>
<keyword evidence="8" id="KW-1133">Transmembrane helix</keyword>
<reference evidence="10 11" key="1">
    <citation type="journal article" date="2016" name="Environ. Microbiol.">
        <title>New Methyloceanibacter diversity from North Sea sediments includes methanotroph containing solely the soluble methane monooxygenase.</title>
        <authorList>
            <person name="Vekeman B."/>
            <person name="Kerckhof F.M."/>
            <person name="Cremers G."/>
            <person name="de Vos P."/>
            <person name="Vandamme P."/>
            <person name="Boon N."/>
            <person name="Op den Camp H.J."/>
            <person name="Heylen K."/>
        </authorList>
    </citation>
    <scope>NUCLEOTIDE SEQUENCE [LARGE SCALE GENOMIC DNA]</scope>
    <source>
        <strain evidence="10 11">R-67175</strain>
    </source>
</reference>
<dbReference type="InterPro" id="IPR014116">
    <property type="entry name" value="Cyt_c_oxidase_cbb3_FixG"/>
</dbReference>
<keyword evidence="4" id="KW-0249">Electron transport</keyword>
<dbReference type="InterPro" id="IPR013783">
    <property type="entry name" value="Ig-like_fold"/>
</dbReference>
<feature type="transmembrane region" description="Helical" evidence="8">
    <location>
        <begin position="223"/>
        <end position="241"/>
    </location>
</feature>
<dbReference type="NCBIfam" id="TIGR02745">
    <property type="entry name" value="ccoG_rdxA_fixG"/>
    <property type="match status" value="1"/>
</dbReference>
<gene>
    <name evidence="10" type="ORF">AUC69_14730</name>
</gene>
<evidence type="ECO:0000256" key="8">
    <source>
        <dbReference type="SAM" id="Phobius"/>
    </source>
</evidence>
<evidence type="ECO:0000256" key="1">
    <source>
        <dbReference type="ARBA" id="ARBA00022448"/>
    </source>
</evidence>
<evidence type="ECO:0000313" key="10">
    <source>
        <dbReference type="EMBL" id="ODR96411.1"/>
    </source>
</evidence>
<dbReference type="InterPro" id="IPR032879">
    <property type="entry name" value="FixG_C"/>
</dbReference>
<evidence type="ECO:0000256" key="6">
    <source>
        <dbReference type="ARBA" id="ARBA00023014"/>
    </source>
</evidence>
<comment type="caution">
    <text evidence="10">The sequence shown here is derived from an EMBL/GenBank/DDBJ whole genome shotgun (WGS) entry which is preliminary data.</text>
</comment>
<dbReference type="PROSITE" id="PS51379">
    <property type="entry name" value="4FE4S_FER_2"/>
    <property type="match status" value="1"/>
</dbReference>
<evidence type="ECO:0000313" key="11">
    <source>
        <dbReference type="Proteomes" id="UP000094472"/>
    </source>
</evidence>
<dbReference type="Pfam" id="PF13746">
    <property type="entry name" value="Fer4_18"/>
    <property type="match status" value="1"/>
</dbReference>
<proteinExistence type="predicted"/>
<keyword evidence="6" id="KW-0411">Iron-sulfur</keyword>
<dbReference type="STRING" id="1774969.AUC69_14730"/>
<feature type="transmembrane region" description="Helical" evidence="8">
    <location>
        <begin position="183"/>
        <end position="203"/>
    </location>
</feature>